<dbReference type="AlphaFoldDB" id="A0A0A8B5H8"/>
<sequence>MESTRAIYNHEVEHGVATFDIEPVGADAWRAFALRHNRANHPLVVAECDGVVRGYACLSPYRDKDAFDPTVELSVYVHPDGRGRGIGAALMDHLIRTARSDERTHRIVSVITGGNDASERLHERFGFEYCGTLREVGFKFGRWLDIRHWELDVCE</sequence>
<evidence type="ECO:0000313" key="5">
    <source>
        <dbReference type="Proteomes" id="UP000031121"/>
    </source>
</evidence>
<proteinExistence type="predicted"/>
<dbReference type="InterPro" id="IPR000182">
    <property type="entry name" value="GNAT_dom"/>
</dbReference>
<dbReference type="KEGG" id="cbac:JI75_07780"/>
<keyword evidence="1" id="KW-0808">Transferase</keyword>
<dbReference type="Pfam" id="PF00583">
    <property type="entry name" value="Acetyltransf_1"/>
    <property type="match status" value="1"/>
</dbReference>
<feature type="domain" description="N-acetyltransferase" evidence="3">
    <location>
        <begin position="1"/>
        <end position="145"/>
    </location>
</feature>
<dbReference type="CDD" id="cd04301">
    <property type="entry name" value="NAT_SF"/>
    <property type="match status" value="1"/>
</dbReference>
<reference evidence="5" key="1">
    <citation type="submission" date="2014-08" db="EMBL/GenBank/DDBJ databases">
        <title>Coriobacteriaceae sp. complete genome.</title>
        <authorList>
            <person name="Looft T."/>
            <person name="Bayles D.O."/>
            <person name="Stanton T.B."/>
        </authorList>
    </citation>
    <scope>NUCLEOTIDE SEQUENCE [LARGE SCALE GENOMIC DNA]</scope>
    <source>
        <strain evidence="5">68-1-3</strain>
    </source>
</reference>
<keyword evidence="2" id="KW-0012">Acyltransferase</keyword>
<dbReference type="SUPFAM" id="SSF55729">
    <property type="entry name" value="Acyl-CoA N-acyltransferases (Nat)"/>
    <property type="match status" value="1"/>
</dbReference>
<dbReference type="PANTHER" id="PTHR43072:SF23">
    <property type="entry name" value="UPF0039 PROTEIN C11D3.02C"/>
    <property type="match status" value="1"/>
</dbReference>
<dbReference type="PANTHER" id="PTHR43072">
    <property type="entry name" value="N-ACETYLTRANSFERASE"/>
    <property type="match status" value="1"/>
</dbReference>
<evidence type="ECO:0000256" key="2">
    <source>
        <dbReference type="ARBA" id="ARBA00023315"/>
    </source>
</evidence>
<accession>A0A0A8B5H8</accession>
<dbReference type="HOGENOM" id="CLU_013985_4_2_11"/>
<evidence type="ECO:0000313" key="4">
    <source>
        <dbReference type="EMBL" id="AJC12569.1"/>
    </source>
</evidence>
<dbReference type="Gene3D" id="3.40.630.30">
    <property type="match status" value="1"/>
</dbReference>
<evidence type="ECO:0000259" key="3">
    <source>
        <dbReference type="PROSITE" id="PS51186"/>
    </source>
</evidence>
<dbReference type="EMBL" id="CP009302">
    <property type="protein sequence ID" value="AJC12569.1"/>
    <property type="molecule type" value="Genomic_DNA"/>
</dbReference>
<dbReference type="Proteomes" id="UP000031121">
    <property type="component" value="Chromosome"/>
</dbReference>
<dbReference type="PROSITE" id="PS51186">
    <property type="entry name" value="GNAT"/>
    <property type="match status" value="1"/>
</dbReference>
<dbReference type="STRING" id="1531429.JI75_07780"/>
<evidence type="ECO:0000256" key="1">
    <source>
        <dbReference type="ARBA" id="ARBA00022679"/>
    </source>
</evidence>
<organism evidence="4 5">
    <name type="scientific">Berryella intestinalis</name>
    <dbReference type="NCBI Taxonomy" id="1531429"/>
    <lineage>
        <taxon>Bacteria</taxon>
        <taxon>Bacillati</taxon>
        <taxon>Actinomycetota</taxon>
        <taxon>Coriobacteriia</taxon>
        <taxon>Eggerthellales</taxon>
        <taxon>Eggerthellaceae</taxon>
        <taxon>Berryella</taxon>
    </lineage>
</organism>
<reference evidence="4 5" key="2">
    <citation type="journal article" date="2015" name="Genome Announc.">
        <title>Complete Genome Sequence of Coriobacteriaceae Strain 68-1-3, a Novel Mucus-Degrading Isolate from the Swine Intestinal Tract.</title>
        <authorList>
            <person name="Looft T."/>
            <person name="Bayles D.O."/>
            <person name="Alt D.P."/>
            <person name="Stanton T.B."/>
        </authorList>
    </citation>
    <scope>NUCLEOTIDE SEQUENCE [LARGE SCALE GENOMIC DNA]</scope>
    <source>
        <strain evidence="4 5">68-1-3</strain>
    </source>
</reference>
<name>A0A0A8B5H8_9ACTN</name>
<keyword evidence="5" id="KW-1185">Reference proteome</keyword>
<protein>
    <recommendedName>
        <fullName evidence="3">N-acetyltransferase domain-containing protein</fullName>
    </recommendedName>
</protein>
<gene>
    <name evidence="4" type="ORF">JI75_07780</name>
</gene>
<dbReference type="InterPro" id="IPR016181">
    <property type="entry name" value="Acyl_CoA_acyltransferase"/>
</dbReference>
<dbReference type="GO" id="GO:0016747">
    <property type="term" value="F:acyltransferase activity, transferring groups other than amino-acyl groups"/>
    <property type="evidence" value="ECO:0007669"/>
    <property type="project" value="InterPro"/>
</dbReference>